<proteinExistence type="predicted"/>
<protein>
    <submittedName>
        <fullName evidence="9">Cytochrome c5</fullName>
    </submittedName>
</protein>
<evidence type="ECO:0000256" key="7">
    <source>
        <dbReference type="SAM" id="SignalP"/>
    </source>
</evidence>
<gene>
    <name evidence="9" type="ordered locus">HCH_06436</name>
</gene>
<dbReference type="PANTHER" id="PTHR40942:SF4">
    <property type="entry name" value="CYTOCHROME C5"/>
    <property type="match status" value="1"/>
</dbReference>
<dbReference type="KEGG" id="hch:HCH_06436"/>
<evidence type="ECO:0000256" key="3">
    <source>
        <dbReference type="ARBA" id="ARBA00022723"/>
    </source>
</evidence>
<dbReference type="SUPFAM" id="SSF46626">
    <property type="entry name" value="Cytochrome c"/>
    <property type="match status" value="1"/>
</dbReference>
<evidence type="ECO:0000256" key="4">
    <source>
        <dbReference type="ARBA" id="ARBA00022982"/>
    </source>
</evidence>
<dbReference type="STRING" id="349521.HCH_06436"/>
<evidence type="ECO:0000259" key="8">
    <source>
        <dbReference type="PROSITE" id="PS51007"/>
    </source>
</evidence>
<keyword evidence="3 6" id="KW-0479">Metal-binding</keyword>
<dbReference type="InterPro" id="IPR009056">
    <property type="entry name" value="Cyt_c-like_dom"/>
</dbReference>
<keyword evidence="4" id="KW-0249">Electron transport</keyword>
<evidence type="ECO:0000313" key="10">
    <source>
        <dbReference type="Proteomes" id="UP000000238"/>
    </source>
</evidence>
<dbReference type="GO" id="GO:0005506">
    <property type="term" value="F:iron ion binding"/>
    <property type="evidence" value="ECO:0007669"/>
    <property type="project" value="InterPro"/>
</dbReference>
<keyword evidence="2 6" id="KW-0349">Heme</keyword>
<evidence type="ECO:0000256" key="5">
    <source>
        <dbReference type="ARBA" id="ARBA00023004"/>
    </source>
</evidence>
<dbReference type="AlphaFoldDB" id="Q2S8E3"/>
<dbReference type="PRINTS" id="PR00607">
    <property type="entry name" value="CYTCHROMECIE"/>
</dbReference>
<feature type="domain" description="Cytochrome c" evidence="8">
    <location>
        <begin position="60"/>
        <end position="140"/>
    </location>
</feature>
<organism evidence="9 10">
    <name type="scientific">Hahella chejuensis (strain KCTC 2396)</name>
    <dbReference type="NCBI Taxonomy" id="349521"/>
    <lineage>
        <taxon>Bacteria</taxon>
        <taxon>Pseudomonadati</taxon>
        <taxon>Pseudomonadota</taxon>
        <taxon>Gammaproteobacteria</taxon>
        <taxon>Oceanospirillales</taxon>
        <taxon>Hahellaceae</taxon>
        <taxon>Hahella</taxon>
    </lineage>
</organism>
<dbReference type="Proteomes" id="UP000000238">
    <property type="component" value="Chromosome"/>
</dbReference>
<keyword evidence="1" id="KW-0813">Transport</keyword>
<feature type="chain" id="PRO_5004215459" evidence="7">
    <location>
        <begin position="23"/>
        <end position="141"/>
    </location>
</feature>
<reference evidence="9 10" key="1">
    <citation type="journal article" date="2005" name="Nucleic Acids Res.">
        <title>Genomic blueprint of Hahella chejuensis, a marine microbe producing an algicidal agent.</title>
        <authorList>
            <person name="Jeong H."/>
            <person name="Yim J.H."/>
            <person name="Lee C."/>
            <person name="Choi S.-H."/>
            <person name="Park Y.K."/>
            <person name="Yoon S.H."/>
            <person name="Hur C.-G."/>
            <person name="Kang H.-Y."/>
            <person name="Kim D."/>
            <person name="Lee H.H."/>
            <person name="Park K.H."/>
            <person name="Park S.-H."/>
            <person name="Park H.-S."/>
            <person name="Lee H.K."/>
            <person name="Oh T.K."/>
            <person name="Kim J.F."/>
        </authorList>
    </citation>
    <scope>NUCLEOTIDE SEQUENCE [LARGE SCALE GENOMIC DNA]</scope>
    <source>
        <strain evidence="9 10">KCTC 2396</strain>
    </source>
</reference>
<dbReference type="EMBL" id="CP000155">
    <property type="protein sequence ID" value="ABC33081.1"/>
    <property type="molecule type" value="Genomic_DNA"/>
</dbReference>
<dbReference type="eggNOG" id="COG3245">
    <property type="taxonomic scope" value="Bacteria"/>
</dbReference>
<dbReference type="PANTHER" id="PTHR40942">
    <property type="match status" value="1"/>
</dbReference>
<dbReference type="PROSITE" id="PS51007">
    <property type="entry name" value="CYTC"/>
    <property type="match status" value="1"/>
</dbReference>
<accession>Q2S8E3</accession>
<dbReference type="InterPro" id="IPR036909">
    <property type="entry name" value="Cyt_c-like_dom_sf"/>
</dbReference>
<dbReference type="Pfam" id="PF13442">
    <property type="entry name" value="Cytochrome_CBB3"/>
    <property type="match status" value="1"/>
</dbReference>
<keyword evidence="7" id="KW-0732">Signal</keyword>
<evidence type="ECO:0000256" key="2">
    <source>
        <dbReference type="ARBA" id="ARBA00022617"/>
    </source>
</evidence>
<feature type="signal peptide" evidence="7">
    <location>
        <begin position="1"/>
        <end position="22"/>
    </location>
</feature>
<keyword evidence="5 6" id="KW-0408">Iron</keyword>
<dbReference type="HOGENOM" id="CLU_082349_2_0_6"/>
<evidence type="ECO:0000256" key="6">
    <source>
        <dbReference type="PROSITE-ProRule" id="PRU00433"/>
    </source>
</evidence>
<dbReference type="InterPro" id="IPR002323">
    <property type="entry name" value="Cyt_CIE"/>
</dbReference>
<dbReference type="RefSeq" id="WP_011400133.1">
    <property type="nucleotide sequence ID" value="NC_007645.1"/>
</dbReference>
<dbReference type="Gene3D" id="1.10.760.10">
    <property type="entry name" value="Cytochrome c-like domain"/>
    <property type="match status" value="1"/>
</dbReference>
<evidence type="ECO:0000256" key="1">
    <source>
        <dbReference type="ARBA" id="ARBA00022448"/>
    </source>
</evidence>
<dbReference type="GO" id="GO:0009055">
    <property type="term" value="F:electron transfer activity"/>
    <property type="evidence" value="ECO:0007669"/>
    <property type="project" value="InterPro"/>
</dbReference>
<dbReference type="GO" id="GO:0020037">
    <property type="term" value="F:heme binding"/>
    <property type="evidence" value="ECO:0007669"/>
    <property type="project" value="InterPro"/>
</dbReference>
<keyword evidence="10" id="KW-1185">Reference proteome</keyword>
<sequence length="141" mass="14747">MKTTVKAITAMLAMVFAGTVWSLTPAEEKIAERIKPVGEVCVEGQECKAAQAAVAAAAPSGPREPADIYASKCFACHDTGVANAPKKGDAAAWGPRIEQGMETLVTHAINGIRGMPPRGTCGDCSDDEIKATVEFIVEQSQ</sequence>
<name>Q2S8E3_HAHCH</name>
<evidence type="ECO:0000313" key="9">
    <source>
        <dbReference type="EMBL" id="ABC33081.1"/>
    </source>
</evidence>